<evidence type="ECO:0000313" key="10">
    <source>
        <dbReference type="EMBL" id="KAK7083513.1"/>
    </source>
</evidence>
<evidence type="ECO:0000259" key="9">
    <source>
        <dbReference type="Pfam" id="PF09302"/>
    </source>
</evidence>
<dbReference type="GO" id="GO:0045027">
    <property type="term" value="F:DNA end binding"/>
    <property type="evidence" value="ECO:0007669"/>
    <property type="project" value="TreeGrafter"/>
</dbReference>
<evidence type="ECO:0000256" key="7">
    <source>
        <dbReference type="ARBA" id="ARBA00044529"/>
    </source>
</evidence>
<feature type="region of interest" description="Disordered" evidence="8">
    <location>
        <begin position="219"/>
        <end position="283"/>
    </location>
</feature>
<reference evidence="10 11" key="1">
    <citation type="submission" date="2023-11" db="EMBL/GenBank/DDBJ databases">
        <title>Halocaridina rubra genome assembly.</title>
        <authorList>
            <person name="Smith C."/>
        </authorList>
    </citation>
    <scope>NUCLEOTIDE SEQUENCE [LARGE SCALE GENOMIC DNA]</scope>
    <source>
        <strain evidence="10">EP-1</strain>
        <tissue evidence="10">Whole</tissue>
    </source>
</reference>
<comment type="caution">
    <text evidence="10">The sequence shown here is derived from an EMBL/GenBank/DDBJ whole genome shotgun (WGS) entry which is preliminary data.</text>
</comment>
<dbReference type="AlphaFoldDB" id="A0AAN9ACL9"/>
<feature type="compositionally biased region" description="Polar residues" evidence="8">
    <location>
        <begin position="224"/>
        <end position="235"/>
    </location>
</feature>
<gene>
    <name evidence="10" type="ORF">SK128_014646</name>
</gene>
<dbReference type="GO" id="GO:0006303">
    <property type="term" value="P:double-strand break repair via nonhomologous end joining"/>
    <property type="evidence" value="ECO:0007669"/>
    <property type="project" value="TreeGrafter"/>
</dbReference>
<evidence type="ECO:0000256" key="4">
    <source>
        <dbReference type="ARBA" id="ARBA00023204"/>
    </source>
</evidence>
<dbReference type="InterPro" id="IPR038051">
    <property type="entry name" value="XRCC4-like_N_sf"/>
</dbReference>
<evidence type="ECO:0000256" key="1">
    <source>
        <dbReference type="ARBA" id="ARBA00004123"/>
    </source>
</evidence>
<keyword evidence="3" id="KW-0238">DNA-binding</keyword>
<feature type="compositionally biased region" description="Basic and acidic residues" evidence="8">
    <location>
        <begin position="236"/>
        <end position="258"/>
    </location>
</feature>
<name>A0AAN9ACL9_HALRR</name>
<feature type="domain" description="XLF-like N-terminal" evidence="9">
    <location>
        <begin position="14"/>
        <end position="118"/>
    </location>
</feature>
<feature type="compositionally biased region" description="Basic residues" evidence="8">
    <location>
        <begin position="273"/>
        <end position="283"/>
    </location>
</feature>
<comment type="similarity">
    <text evidence="6">Belongs to the XRCC4-XLF family. XLF subfamily.</text>
</comment>
<comment type="subcellular location">
    <subcellularLocation>
        <location evidence="1">Nucleus</location>
    </subcellularLocation>
</comment>
<keyword evidence="11" id="KW-1185">Reference proteome</keyword>
<evidence type="ECO:0000256" key="6">
    <source>
        <dbReference type="ARBA" id="ARBA00025747"/>
    </source>
</evidence>
<accession>A0AAN9ACL9</accession>
<dbReference type="EMBL" id="JAXCGZ010002877">
    <property type="protein sequence ID" value="KAK7083513.1"/>
    <property type="molecule type" value="Genomic_DNA"/>
</dbReference>
<dbReference type="PANTHER" id="PTHR32235:SF1">
    <property type="entry name" value="NON-HOMOLOGOUS END-JOINING FACTOR 1"/>
    <property type="match status" value="1"/>
</dbReference>
<proteinExistence type="inferred from homology"/>
<keyword evidence="4" id="KW-0234">DNA repair</keyword>
<dbReference type="CDD" id="cd22285">
    <property type="entry name" value="HD_XLF_N"/>
    <property type="match status" value="1"/>
</dbReference>
<feature type="region of interest" description="Disordered" evidence="8">
    <location>
        <begin position="162"/>
        <end position="181"/>
    </location>
</feature>
<dbReference type="InterPro" id="IPR015381">
    <property type="entry name" value="XLF-like_N"/>
</dbReference>
<evidence type="ECO:0000256" key="8">
    <source>
        <dbReference type="SAM" id="MobiDB-lite"/>
    </source>
</evidence>
<evidence type="ECO:0000313" key="11">
    <source>
        <dbReference type="Proteomes" id="UP001381693"/>
    </source>
</evidence>
<feature type="compositionally biased region" description="Basic residues" evidence="8">
    <location>
        <begin position="167"/>
        <end position="178"/>
    </location>
</feature>
<keyword evidence="2" id="KW-0227">DNA damage</keyword>
<dbReference type="Gene3D" id="2.170.210.10">
    <property type="entry name" value="DNA double-strand break repair and VJ recombination XRCC4, N-terminal"/>
    <property type="match status" value="1"/>
</dbReference>
<dbReference type="GO" id="GO:0032807">
    <property type="term" value="C:DNA ligase IV complex"/>
    <property type="evidence" value="ECO:0007669"/>
    <property type="project" value="TreeGrafter"/>
</dbReference>
<dbReference type="Pfam" id="PF09302">
    <property type="entry name" value="XLF"/>
    <property type="match status" value="1"/>
</dbReference>
<evidence type="ECO:0000256" key="2">
    <source>
        <dbReference type="ARBA" id="ARBA00022763"/>
    </source>
</evidence>
<dbReference type="PANTHER" id="PTHR32235">
    <property type="entry name" value="NON-HOMOLOGOUS END-JOINING FACTOR 1"/>
    <property type="match status" value="1"/>
</dbReference>
<protein>
    <recommendedName>
        <fullName evidence="7">Non-homologous end-joining factor 1</fullName>
    </recommendedName>
</protein>
<dbReference type="Proteomes" id="UP001381693">
    <property type="component" value="Unassembled WGS sequence"/>
</dbReference>
<evidence type="ECO:0000256" key="5">
    <source>
        <dbReference type="ARBA" id="ARBA00023242"/>
    </source>
</evidence>
<evidence type="ECO:0000256" key="3">
    <source>
        <dbReference type="ARBA" id="ARBA00023125"/>
    </source>
</evidence>
<sequence length="283" mass="32853">MQALENWRDVEEAPWEQLSSLGDWWMMKYVSSYNGYSIMLTDTTGLWGEKRSAKYVIDRADELAPCIEAGVSEMCKLVISEIKNKATANWTEDRREVNIRIQSKLNDLTYSWEFHLEQLSIELFKYHWIIPQLVQFHQLGTRVSQLQSELTSKCRQLEDLLPDTKNTKKAKGSSKNKRTPISTSVAIVESSGPWLVLQEELVNYPQIMEHLNKSRTLTDALPKTETNQADNGSNKRQTEISEAELEKMELEKEQERRARIQLLTQGTDVDIPKKKKKMKKLNF</sequence>
<keyword evidence="5" id="KW-0539">Nucleus</keyword>
<organism evidence="10 11">
    <name type="scientific">Halocaridina rubra</name>
    <name type="common">Hawaiian red shrimp</name>
    <dbReference type="NCBI Taxonomy" id="373956"/>
    <lineage>
        <taxon>Eukaryota</taxon>
        <taxon>Metazoa</taxon>
        <taxon>Ecdysozoa</taxon>
        <taxon>Arthropoda</taxon>
        <taxon>Crustacea</taxon>
        <taxon>Multicrustacea</taxon>
        <taxon>Malacostraca</taxon>
        <taxon>Eumalacostraca</taxon>
        <taxon>Eucarida</taxon>
        <taxon>Decapoda</taxon>
        <taxon>Pleocyemata</taxon>
        <taxon>Caridea</taxon>
        <taxon>Atyoidea</taxon>
        <taxon>Atyidae</taxon>
        <taxon>Halocaridina</taxon>
    </lineage>
</organism>
<dbReference type="InterPro" id="IPR052287">
    <property type="entry name" value="NHEJ_factor"/>
</dbReference>